<evidence type="ECO:0000256" key="4">
    <source>
        <dbReference type="ARBA" id="ARBA00022832"/>
    </source>
</evidence>
<evidence type="ECO:0000256" key="2">
    <source>
        <dbReference type="ARBA" id="ARBA00022679"/>
    </source>
</evidence>
<evidence type="ECO:0000256" key="1">
    <source>
        <dbReference type="ARBA" id="ARBA00022516"/>
    </source>
</evidence>
<comment type="cofactor">
    <cofactor evidence="8">
        <name>Mg(2+)</name>
        <dbReference type="ChEBI" id="CHEBI:18420"/>
    </cofactor>
</comment>
<comment type="subcellular location">
    <subcellularLocation>
        <location evidence="8">Cytoplasm</location>
    </subcellularLocation>
</comment>
<dbReference type="InterPro" id="IPR002582">
    <property type="entry name" value="ACPS"/>
</dbReference>
<sequence length="125" mass="13617">MIHGIGTDIVRVQRMRAALERHGERFALRILAASEVADWRAHRDPGRFLAKRFAAKEAFGKALGTGVAVPATLHAVAVGHDALGKPGYLYDDRLAAHMSEHGLRAHLSISDEDDNVVAFALIERA</sequence>
<dbReference type="EC" id="2.7.8.7" evidence="8"/>
<reference evidence="11" key="1">
    <citation type="journal article" date="2019" name="Int. J. Syst. Evol. Microbiol.">
        <title>The Global Catalogue of Microorganisms (GCM) 10K type strain sequencing project: providing services to taxonomists for standard genome sequencing and annotation.</title>
        <authorList>
            <consortium name="The Broad Institute Genomics Platform"/>
            <consortium name="The Broad Institute Genome Sequencing Center for Infectious Disease"/>
            <person name="Wu L."/>
            <person name="Ma J."/>
        </authorList>
    </citation>
    <scope>NUCLEOTIDE SEQUENCE [LARGE SCALE GENOMIC DNA]</scope>
    <source>
        <strain evidence="11">CCUG 48884</strain>
    </source>
</reference>
<dbReference type="Pfam" id="PF01648">
    <property type="entry name" value="ACPS"/>
    <property type="match status" value="1"/>
</dbReference>
<evidence type="ECO:0000256" key="5">
    <source>
        <dbReference type="ARBA" id="ARBA00022842"/>
    </source>
</evidence>
<dbReference type="InterPro" id="IPR008278">
    <property type="entry name" value="4-PPantetheinyl_Trfase_dom"/>
</dbReference>
<feature type="binding site" evidence="8">
    <location>
        <position position="8"/>
    </location>
    <ligand>
        <name>Mg(2+)</name>
        <dbReference type="ChEBI" id="CHEBI:18420"/>
    </ligand>
</feature>
<keyword evidence="8" id="KW-0963">Cytoplasm</keyword>
<keyword evidence="11" id="KW-1185">Reference proteome</keyword>
<keyword evidence="7 8" id="KW-0275">Fatty acid biosynthesis</keyword>
<comment type="caution">
    <text evidence="10">The sequence shown here is derived from an EMBL/GenBank/DDBJ whole genome shotgun (WGS) entry which is preliminary data.</text>
</comment>
<keyword evidence="5 8" id="KW-0460">Magnesium</keyword>
<dbReference type="Gene3D" id="3.90.470.20">
    <property type="entry name" value="4'-phosphopantetheinyl transferase domain"/>
    <property type="match status" value="1"/>
</dbReference>
<dbReference type="NCBIfam" id="TIGR00516">
    <property type="entry name" value="acpS"/>
    <property type="match status" value="1"/>
</dbReference>
<name>A0ABW3WEZ3_9RHOO</name>
<comment type="catalytic activity">
    <reaction evidence="8">
        <text>apo-[ACP] + CoA = holo-[ACP] + adenosine 3',5'-bisphosphate + H(+)</text>
        <dbReference type="Rhea" id="RHEA:12068"/>
        <dbReference type="Rhea" id="RHEA-COMP:9685"/>
        <dbReference type="Rhea" id="RHEA-COMP:9690"/>
        <dbReference type="ChEBI" id="CHEBI:15378"/>
        <dbReference type="ChEBI" id="CHEBI:29999"/>
        <dbReference type="ChEBI" id="CHEBI:57287"/>
        <dbReference type="ChEBI" id="CHEBI:58343"/>
        <dbReference type="ChEBI" id="CHEBI:64479"/>
        <dbReference type="EC" id="2.7.8.7"/>
    </reaction>
</comment>
<evidence type="ECO:0000256" key="7">
    <source>
        <dbReference type="ARBA" id="ARBA00023160"/>
    </source>
</evidence>
<feature type="domain" description="4'-phosphopantetheinyl transferase" evidence="9">
    <location>
        <begin position="4"/>
        <end position="89"/>
    </location>
</feature>
<gene>
    <name evidence="8 10" type="primary">acpS</name>
    <name evidence="10" type="ORF">ACFQ4M_13275</name>
</gene>
<keyword evidence="6 8" id="KW-0443">Lipid metabolism</keyword>
<dbReference type="EMBL" id="JBHTMC010000025">
    <property type="protein sequence ID" value="MFD1264551.1"/>
    <property type="molecule type" value="Genomic_DNA"/>
</dbReference>
<comment type="similarity">
    <text evidence="8">Belongs to the P-Pant transferase superfamily. AcpS family.</text>
</comment>
<evidence type="ECO:0000256" key="6">
    <source>
        <dbReference type="ARBA" id="ARBA00023098"/>
    </source>
</evidence>
<comment type="function">
    <text evidence="8">Transfers the 4'-phosphopantetheine moiety from coenzyme A to a Ser of acyl-carrier-protein.</text>
</comment>
<dbReference type="InterPro" id="IPR037143">
    <property type="entry name" value="4-PPantetheinyl_Trfase_dom_sf"/>
</dbReference>
<evidence type="ECO:0000313" key="10">
    <source>
        <dbReference type="EMBL" id="MFD1264551.1"/>
    </source>
</evidence>
<evidence type="ECO:0000256" key="8">
    <source>
        <dbReference type="HAMAP-Rule" id="MF_00101"/>
    </source>
</evidence>
<keyword evidence="4 8" id="KW-0276">Fatty acid metabolism</keyword>
<evidence type="ECO:0000313" key="11">
    <source>
        <dbReference type="Proteomes" id="UP001597158"/>
    </source>
</evidence>
<keyword evidence="1 8" id="KW-0444">Lipid biosynthesis</keyword>
<organism evidence="10 11">
    <name type="scientific">Thauera mechernichensis</name>
    <dbReference type="NCBI Taxonomy" id="82788"/>
    <lineage>
        <taxon>Bacteria</taxon>
        <taxon>Pseudomonadati</taxon>
        <taxon>Pseudomonadota</taxon>
        <taxon>Betaproteobacteria</taxon>
        <taxon>Rhodocyclales</taxon>
        <taxon>Zoogloeaceae</taxon>
        <taxon>Thauera</taxon>
    </lineage>
</organism>
<proteinExistence type="inferred from homology"/>
<evidence type="ECO:0000259" key="9">
    <source>
        <dbReference type="Pfam" id="PF01648"/>
    </source>
</evidence>
<dbReference type="Proteomes" id="UP001597158">
    <property type="component" value="Unassembled WGS sequence"/>
</dbReference>
<dbReference type="GO" id="GO:0008897">
    <property type="term" value="F:holo-[acyl-carrier-protein] synthase activity"/>
    <property type="evidence" value="ECO:0007669"/>
    <property type="project" value="UniProtKB-EC"/>
</dbReference>
<dbReference type="HAMAP" id="MF_00101">
    <property type="entry name" value="AcpS"/>
    <property type="match status" value="1"/>
</dbReference>
<accession>A0ABW3WEZ3</accession>
<dbReference type="NCBIfam" id="TIGR00556">
    <property type="entry name" value="pantethn_trn"/>
    <property type="match status" value="1"/>
</dbReference>
<protein>
    <recommendedName>
        <fullName evidence="8">Holo-[acyl-carrier-protein] synthase</fullName>
        <shortName evidence="8">Holo-ACP synthase</shortName>
        <ecNumber evidence="8">2.7.8.7</ecNumber>
    </recommendedName>
    <alternativeName>
        <fullName evidence="8">4'-phosphopantetheinyl transferase AcpS</fullName>
    </alternativeName>
</protein>
<dbReference type="SUPFAM" id="SSF56214">
    <property type="entry name" value="4'-phosphopantetheinyl transferase"/>
    <property type="match status" value="1"/>
</dbReference>
<feature type="binding site" evidence="8">
    <location>
        <position position="57"/>
    </location>
    <ligand>
        <name>Mg(2+)</name>
        <dbReference type="ChEBI" id="CHEBI:18420"/>
    </ligand>
</feature>
<dbReference type="InterPro" id="IPR004568">
    <property type="entry name" value="Ppantetheine-prot_Trfase_dom"/>
</dbReference>
<dbReference type="RefSeq" id="WP_002940531.1">
    <property type="nucleotide sequence ID" value="NZ_JARQZE010000024.1"/>
</dbReference>
<keyword evidence="2 8" id="KW-0808">Transferase</keyword>
<keyword evidence="3 8" id="KW-0479">Metal-binding</keyword>
<evidence type="ECO:0000256" key="3">
    <source>
        <dbReference type="ARBA" id="ARBA00022723"/>
    </source>
</evidence>